<dbReference type="PROSITE" id="PS00018">
    <property type="entry name" value="EF_HAND_1"/>
    <property type="match status" value="2"/>
</dbReference>
<protein>
    <submittedName>
        <fullName evidence="2">Ca2+-binding EF-hand superfamily protein</fullName>
    </submittedName>
</protein>
<accession>A0A421B2X3</accession>
<dbReference type="OrthoDB" id="3530529at2"/>
<dbReference type="SUPFAM" id="SSF47473">
    <property type="entry name" value="EF-hand"/>
    <property type="match status" value="1"/>
</dbReference>
<feature type="domain" description="EF-hand" evidence="1">
    <location>
        <begin position="4"/>
        <end position="39"/>
    </location>
</feature>
<evidence type="ECO:0000313" key="3">
    <source>
        <dbReference type="Proteomes" id="UP000282454"/>
    </source>
</evidence>
<dbReference type="EMBL" id="RCDD01000002">
    <property type="protein sequence ID" value="RLK58729.1"/>
    <property type="molecule type" value="Genomic_DNA"/>
</dbReference>
<sequence>MRSEAVERVELIFRLFDANGSGQLDSGDFDLMARRVVAAASGSAEADKERMAGAFRKYWETLEAELDADRDGLVSLEEFSACTLSPERFDATVAEFAEALGALGDPDRDGLIERPVFAELMSAIGFRGENIHALFDAFGPSEADQVRVATWVEGIKDYYQPEKAGIAGDRLVSPSA</sequence>
<dbReference type="PROSITE" id="PS50222">
    <property type="entry name" value="EF_HAND_2"/>
    <property type="match status" value="1"/>
</dbReference>
<organism evidence="2 3">
    <name type="scientific">Actinokineospora cianjurensis</name>
    <dbReference type="NCBI Taxonomy" id="585224"/>
    <lineage>
        <taxon>Bacteria</taxon>
        <taxon>Bacillati</taxon>
        <taxon>Actinomycetota</taxon>
        <taxon>Actinomycetes</taxon>
        <taxon>Pseudonocardiales</taxon>
        <taxon>Pseudonocardiaceae</taxon>
        <taxon>Actinokineospora</taxon>
    </lineage>
</organism>
<dbReference type="AlphaFoldDB" id="A0A421B2X3"/>
<name>A0A421B2X3_9PSEU</name>
<dbReference type="Gene3D" id="1.10.238.10">
    <property type="entry name" value="EF-hand"/>
    <property type="match status" value="1"/>
</dbReference>
<dbReference type="GO" id="GO:0005509">
    <property type="term" value="F:calcium ion binding"/>
    <property type="evidence" value="ECO:0007669"/>
    <property type="project" value="InterPro"/>
</dbReference>
<reference evidence="2 3" key="1">
    <citation type="submission" date="2018-10" db="EMBL/GenBank/DDBJ databases">
        <title>Genomic Encyclopedia of Archaeal and Bacterial Type Strains, Phase II (KMG-II): from individual species to whole genera.</title>
        <authorList>
            <person name="Goeker M."/>
        </authorList>
    </citation>
    <scope>NUCLEOTIDE SEQUENCE [LARGE SCALE GENOMIC DNA]</scope>
    <source>
        <strain evidence="2 3">DSM 45657</strain>
    </source>
</reference>
<dbReference type="InterPro" id="IPR002048">
    <property type="entry name" value="EF_hand_dom"/>
</dbReference>
<comment type="caution">
    <text evidence="2">The sequence shown here is derived from an EMBL/GenBank/DDBJ whole genome shotgun (WGS) entry which is preliminary data.</text>
</comment>
<gene>
    <name evidence="2" type="ORF">CLV68_3204</name>
</gene>
<evidence type="ECO:0000313" key="2">
    <source>
        <dbReference type="EMBL" id="RLK58729.1"/>
    </source>
</evidence>
<dbReference type="InterPro" id="IPR018247">
    <property type="entry name" value="EF_Hand_1_Ca_BS"/>
</dbReference>
<dbReference type="SMART" id="SM00054">
    <property type="entry name" value="EFh"/>
    <property type="match status" value="3"/>
</dbReference>
<dbReference type="Proteomes" id="UP000282454">
    <property type="component" value="Unassembled WGS sequence"/>
</dbReference>
<dbReference type="Pfam" id="PF13202">
    <property type="entry name" value="EF-hand_5"/>
    <property type="match status" value="2"/>
</dbReference>
<proteinExistence type="predicted"/>
<evidence type="ECO:0000259" key="1">
    <source>
        <dbReference type="PROSITE" id="PS50222"/>
    </source>
</evidence>
<dbReference type="RefSeq" id="WP_121391493.1">
    <property type="nucleotide sequence ID" value="NZ_RCDD01000002.1"/>
</dbReference>
<keyword evidence="3" id="KW-1185">Reference proteome</keyword>
<dbReference type="InterPro" id="IPR011992">
    <property type="entry name" value="EF-hand-dom_pair"/>
</dbReference>